<dbReference type="AlphaFoldDB" id="A0A8S1PT93"/>
<keyword evidence="1" id="KW-0808">Transferase</keyword>
<dbReference type="SMART" id="SM00220">
    <property type="entry name" value="S_TKc"/>
    <property type="match status" value="1"/>
</dbReference>
<feature type="domain" description="Protein kinase" evidence="6">
    <location>
        <begin position="71"/>
        <end position="395"/>
    </location>
</feature>
<name>A0A8S1PT93_9CILI</name>
<organism evidence="7 8">
    <name type="scientific">Paramecium sonneborni</name>
    <dbReference type="NCBI Taxonomy" id="65129"/>
    <lineage>
        <taxon>Eukaryota</taxon>
        <taxon>Sar</taxon>
        <taxon>Alveolata</taxon>
        <taxon>Ciliophora</taxon>
        <taxon>Intramacronucleata</taxon>
        <taxon>Oligohymenophorea</taxon>
        <taxon>Peniculida</taxon>
        <taxon>Parameciidae</taxon>
        <taxon>Paramecium</taxon>
    </lineage>
</organism>
<sequence>MSNSQNKSKQSEQTQTIDYYQQLNENPAQIIYNVSLLERTIFQLLKKYPEVFTYNQQQIYDGKSNGANFILENGLLLGKGAYGNVYQTVNPNTNLQAALKVQENCDFDEVISQAEEFKIQKQIAIHYPECIIQIQNKIVISLKYMNTYRMYAYLDLGMGNLKEYQIKFQKFTDQQLNNMFDCILDSIIKIHSLKIAHGDIKLENIINTQQNGWVLADFGCAIQYTTPYGEYPIVGTRAYMQKQIREALKHNLKLFKMNLFKKDIYAFQLTMLQILYPEDNIISLQQILDKQQRIHPKIDQLYNKDYFQIKMQFQQKKFIRTSLIQESIQSINDIKMKLENNYKLSFYYKVYQDSLNLPYNKDMIFWTQTLLNSAIQDFSDEKERIKQIMILDTFVDKYSNRTSALEIFEEIQFEDLTKFEYDLYYDVFEKKGQKMLQLMLCQGYQAILEEQNSNLKFQEAELLYIIGQWDQAKVVINSIQNELELENDEILLKFICLKARLNDQWINTREDIIPYLINYKDMYQILIEWKFILIDSIWLNKSKNILNTTYHRNQNQFFDGLISFGNLKVENQQKPIKLDFQQYIKTFYIDSEKVIYESGSNIIKQMQQFDYDKYAIFYQGWIYCEILQYHNIYQSFIEEFLEFIEQNLEGYNFNWVIYDCYALFLIHNKDFIKAKQYLQKAMKLVQNDYIYHQFTLQHHLFQLQIQEKNFECVDTFITIINFIKQMPNSKFTQYLFASLLQEMIYMCNLHEQLNLRDFLNQAVQILKSQLNGVKVIQILNYMSLKEEAIENNNFFSLKSAMWQSLPELLEISGDEYEEEVLIGLHQLFVLLELLKLQLKDETRYTSRWIQSMIIFNQIGFNIQKFPKQIVNVVPCLYARSCHRQGDERKLDEAKELYMFQLKNLSWFY</sequence>
<dbReference type="Pfam" id="PF00069">
    <property type="entry name" value="Pkinase"/>
    <property type="match status" value="1"/>
</dbReference>
<keyword evidence="2 5" id="KW-0547">Nucleotide-binding</keyword>
<evidence type="ECO:0000256" key="1">
    <source>
        <dbReference type="ARBA" id="ARBA00022679"/>
    </source>
</evidence>
<dbReference type="PROSITE" id="PS00107">
    <property type="entry name" value="PROTEIN_KINASE_ATP"/>
    <property type="match status" value="1"/>
</dbReference>
<dbReference type="PROSITE" id="PS50011">
    <property type="entry name" value="PROTEIN_KINASE_DOM"/>
    <property type="match status" value="1"/>
</dbReference>
<evidence type="ECO:0000256" key="5">
    <source>
        <dbReference type="PROSITE-ProRule" id="PRU10141"/>
    </source>
</evidence>
<accession>A0A8S1PT93</accession>
<evidence type="ECO:0000256" key="2">
    <source>
        <dbReference type="ARBA" id="ARBA00022741"/>
    </source>
</evidence>
<dbReference type="InterPro" id="IPR050538">
    <property type="entry name" value="MAP_kinase_kinase_kinase"/>
</dbReference>
<dbReference type="Proteomes" id="UP000692954">
    <property type="component" value="Unassembled WGS sequence"/>
</dbReference>
<evidence type="ECO:0000259" key="6">
    <source>
        <dbReference type="PROSITE" id="PS50011"/>
    </source>
</evidence>
<dbReference type="GO" id="GO:0005524">
    <property type="term" value="F:ATP binding"/>
    <property type="evidence" value="ECO:0007669"/>
    <property type="project" value="UniProtKB-UniRule"/>
</dbReference>
<evidence type="ECO:0000313" key="8">
    <source>
        <dbReference type="Proteomes" id="UP000692954"/>
    </source>
</evidence>
<dbReference type="EMBL" id="CAJJDN010000086">
    <property type="protein sequence ID" value="CAD8106415.1"/>
    <property type="molecule type" value="Genomic_DNA"/>
</dbReference>
<reference evidence="7" key="1">
    <citation type="submission" date="2021-01" db="EMBL/GenBank/DDBJ databases">
        <authorList>
            <consortium name="Genoscope - CEA"/>
            <person name="William W."/>
        </authorList>
    </citation>
    <scope>NUCLEOTIDE SEQUENCE</scope>
</reference>
<dbReference type="InterPro" id="IPR017441">
    <property type="entry name" value="Protein_kinase_ATP_BS"/>
</dbReference>
<evidence type="ECO:0000313" key="7">
    <source>
        <dbReference type="EMBL" id="CAD8106415.1"/>
    </source>
</evidence>
<dbReference type="OrthoDB" id="4062651at2759"/>
<feature type="binding site" evidence="5">
    <location>
        <position position="100"/>
    </location>
    <ligand>
        <name>ATP</name>
        <dbReference type="ChEBI" id="CHEBI:30616"/>
    </ligand>
</feature>
<comment type="caution">
    <text evidence="7">The sequence shown here is derived from an EMBL/GenBank/DDBJ whole genome shotgun (WGS) entry which is preliminary data.</text>
</comment>
<dbReference type="GO" id="GO:0004672">
    <property type="term" value="F:protein kinase activity"/>
    <property type="evidence" value="ECO:0007669"/>
    <property type="project" value="InterPro"/>
</dbReference>
<evidence type="ECO:0000256" key="4">
    <source>
        <dbReference type="ARBA" id="ARBA00022840"/>
    </source>
</evidence>
<dbReference type="InterPro" id="IPR000719">
    <property type="entry name" value="Prot_kinase_dom"/>
</dbReference>
<keyword evidence="3" id="KW-0418">Kinase</keyword>
<proteinExistence type="predicted"/>
<keyword evidence="4 5" id="KW-0067">ATP-binding</keyword>
<dbReference type="PANTHER" id="PTHR48016:SF56">
    <property type="entry name" value="MAPKK KINASE"/>
    <property type="match status" value="1"/>
</dbReference>
<evidence type="ECO:0000256" key="3">
    <source>
        <dbReference type="ARBA" id="ARBA00022777"/>
    </source>
</evidence>
<protein>
    <recommendedName>
        <fullName evidence="6">Protein kinase domain-containing protein</fullName>
    </recommendedName>
</protein>
<dbReference type="PANTHER" id="PTHR48016">
    <property type="entry name" value="MAP KINASE KINASE KINASE SSK2-RELATED-RELATED"/>
    <property type="match status" value="1"/>
</dbReference>
<keyword evidence="8" id="KW-1185">Reference proteome</keyword>
<gene>
    <name evidence="7" type="ORF">PSON_ATCC_30995.1.T0860196</name>
</gene>